<sequence length="1755" mass="189801">MKLKLFFHYTLTVALLCLVGTAAFAQEPVTTVFDNGGKSIKGDFHVIGNRSDAGYDLNIPTIDGCPSTVKWARLYWAGHAGTGNKDQVRLSGPGGLSRTVQSSNGHNESKAVQWDDADYLIYRVQFNDGSDLDIRVTVSQPSGLGTGGWCAGNFYNQNFAQWSGDNRGTGREAVLFKVGNMRAAGHTKLRFNYSTWWYGHKSSGKVSILVEGYKGGTMVKNGYDWYNSGGTLVGTYNFPTVTINEEEHSCTSSPGNVGDFEYNFSDGRLIWYQPNKPPYVAGQNDDLDPTKTIVNDGTRVTDDSYYYRWADVTADLQALATAGNLNGTYKVDNIYNEGGASWKFTSGWALVVVFENPKLGENRVISIRQGFQRVGAGAATTSADNNVFTSGYLKPSGTWEVFGQVALGGEPNVAGDHFKVNTTDVGYNGRANNNFFNGTTTINNDAPQVNNRGWDVSFFGNSTYIPAGATNLNTVYEANNGGYDAYIRIVNAVSAATAQPVYELETKVLNTANADIEGQRIPLNTEAKYQINMRNRGHDLPTVLKLEALLPKNLSYVGIEGALPSGVSAPTSTNVGGQTLLTFAMTPNALPTGTLAFSTITIKVKTTNDCDALRDACSNKLSIQPKLVYTVANPTENREQLSHKKLADCAPAATTFYIEDAPCGQSSRNTLPYCAAFELDGGAGYTSYKWTKQGQGVVSTSQRYQVNAAGTYVLERTGGPADCANVSTKTYVIQPRSGNDALHPLRDNDKVVEKQTCNNTGLDYLQVALCGTYVDLTATGTGLPDGKVEWYKYEGSTSQLVSSCPPASVGVEPANWRKIGTGNTFRLQAADVHNNGTHFAIVLKHASGCNLDYYFRAYKSEMTYSLDKENIMPLDCGSGSGARGWLKVSGIPDTNYQYKVDGPSNSIGWTDVPGQSFEREVTVAGRYKVTLRPKLASSASQFQNNVCNFENTIDVEATTSTNTNPNFTLSKTDVLCVGTDPATGILNVQLSNQVTLPVYVTVKKQGGGQIVKYLVNTEALRSSTNLTGTDLTKLRTLGKGTYEVTIQPQSRNQCTSPARTIEIKEVPQLKILSTTYKDPSCGPTKQVSVTYQGGTPPYTVKLSGSDNVSVNINNGTSLTATINFDDPRFTPAVGTKNYTLEVVDSNSCTVTKTVIYKLQPQPTFTNTITAADCAPNAGTIKMTISNPQFDATKYTVQYAIQKKVGGSYPTTDTWIKQSYPNGTFTGLTTGKYRLRVYYTRAGVTCSYPAESYQTLNNSGQLVYLTGPDFDDQEVEITGGSGPLKAFAMVSHLACKPLENNPTAHAHASIKISNLSGGNGTSGGVGPSGKYEVSLDGGTTWNAAPPSISGVGFVANEVRFDGVPVGTYTVKVRSKAPAGGVQPCETSFTVQVEAPLAKPTFTSSVVYDCEGAARVLFSGERNDYSYHVEKASTSAGLPTEWSGDFEGVGAIKEQTFPKTAAGTTQYTRIFYKKKVNPKKLLFREDFGEGTITDFAGLGRDANTAISPNLTFKDCQIGPNNYAILGYGEFHEKWWTPGGNCSVQQQIPHGQTFWIADAPKDHTSGGTDNKGRYMYIDMGTNLGLGETLYEKTVDIEPNAPIGFEVYVLNLNNSVANPNYCGTPPTKPDIRVRVLDAVTNTLLGQVTSGDIPYNTQGSMEWNRISSDQLGDINPGNVTRVKIQIQNTRNHFCGNDFAIDDIEVWQGPVHCPTLHVDATFNLEAGKELKVTSLTETEESCNGRNDGKIQATIANYGTSY</sequence>
<evidence type="ECO:0000256" key="2">
    <source>
        <dbReference type="SAM" id="SignalP"/>
    </source>
</evidence>
<organism evidence="3 4">
    <name type="scientific">Capnocytophaga gingivalis</name>
    <dbReference type="NCBI Taxonomy" id="1017"/>
    <lineage>
        <taxon>Bacteria</taxon>
        <taxon>Pseudomonadati</taxon>
        <taxon>Bacteroidota</taxon>
        <taxon>Flavobacteriia</taxon>
        <taxon>Flavobacteriales</taxon>
        <taxon>Flavobacteriaceae</taxon>
        <taxon>Capnocytophaga</taxon>
    </lineage>
</organism>
<keyword evidence="2" id="KW-0732">Signal</keyword>
<comment type="caution">
    <text evidence="3">The sequence shown here is derived from an EMBL/GenBank/DDBJ whole genome shotgun (WGS) entry which is preliminary data.</text>
</comment>
<feature type="chain" id="PRO_5047298807" description="DUF11 domain-containing protein" evidence="2">
    <location>
        <begin position="26"/>
        <end position="1755"/>
    </location>
</feature>
<feature type="signal peptide" evidence="2">
    <location>
        <begin position="1"/>
        <end position="25"/>
    </location>
</feature>
<name>A0ABU5ZBT1_9FLAO</name>
<feature type="non-terminal residue" evidence="3">
    <location>
        <position position="1755"/>
    </location>
</feature>
<evidence type="ECO:0000313" key="4">
    <source>
        <dbReference type="Proteomes" id="UP001311730"/>
    </source>
</evidence>
<protein>
    <recommendedName>
        <fullName evidence="5">DUF11 domain-containing protein</fullName>
    </recommendedName>
</protein>
<keyword evidence="4" id="KW-1185">Reference proteome</keyword>
<dbReference type="EMBL" id="JAYKBW010000023">
    <property type="protein sequence ID" value="MEB3076441.1"/>
    <property type="molecule type" value="Genomic_DNA"/>
</dbReference>
<dbReference type="RefSeq" id="WP_323984411.1">
    <property type="nucleotide sequence ID" value="NZ_JAYKBW010000023.1"/>
</dbReference>
<accession>A0ABU5ZBT1</accession>
<gene>
    <name evidence="3" type="ORF">VJJ08_14240</name>
</gene>
<reference evidence="3 4" key="1">
    <citation type="submission" date="2023-12" db="EMBL/GenBank/DDBJ databases">
        <title>Genomic sequences of Capnocytophaga and Parvimonas strains.</title>
        <authorList>
            <person name="Watt R.M."/>
            <person name="Wang M."/>
            <person name="Yang T."/>
            <person name="Tong W.M."/>
        </authorList>
    </citation>
    <scope>NUCLEOTIDE SEQUENCE [LARGE SCALE GENOMIC DNA]</scope>
    <source>
        <strain evidence="3 4">CCUG 13096</strain>
    </source>
</reference>
<evidence type="ECO:0008006" key="5">
    <source>
        <dbReference type="Google" id="ProtNLM"/>
    </source>
</evidence>
<feature type="region of interest" description="Disordered" evidence="1">
    <location>
        <begin position="86"/>
        <end position="107"/>
    </location>
</feature>
<dbReference type="Proteomes" id="UP001311730">
    <property type="component" value="Unassembled WGS sequence"/>
</dbReference>
<evidence type="ECO:0000256" key="1">
    <source>
        <dbReference type="SAM" id="MobiDB-lite"/>
    </source>
</evidence>
<proteinExistence type="predicted"/>
<evidence type="ECO:0000313" key="3">
    <source>
        <dbReference type="EMBL" id="MEB3076441.1"/>
    </source>
</evidence>